<gene>
    <name evidence="2" type="ORF">F9K24_18650</name>
</gene>
<dbReference type="Pfam" id="PF11196">
    <property type="entry name" value="DUF2834"/>
    <property type="match status" value="1"/>
</dbReference>
<name>A0A833LWS1_9LEPT</name>
<sequence length="94" mass="10432">MQKIALSITLLLFAALTGVALFHHGYIGIFTPMFETSATLQVLVDLIIALSMFLVWMWNDAKQSGRSPYLWILLTLSTGSIGALLYLITRKKTA</sequence>
<evidence type="ECO:0000256" key="1">
    <source>
        <dbReference type="SAM" id="Phobius"/>
    </source>
</evidence>
<dbReference type="Proteomes" id="UP000460298">
    <property type="component" value="Unassembled WGS sequence"/>
</dbReference>
<evidence type="ECO:0000313" key="2">
    <source>
        <dbReference type="EMBL" id="KAB2929783.1"/>
    </source>
</evidence>
<feature type="transmembrane region" description="Helical" evidence="1">
    <location>
        <begin position="38"/>
        <end position="57"/>
    </location>
</feature>
<dbReference type="EMBL" id="WBUI01000026">
    <property type="protein sequence ID" value="KAB2929783.1"/>
    <property type="molecule type" value="Genomic_DNA"/>
</dbReference>
<evidence type="ECO:0000313" key="3">
    <source>
        <dbReference type="Proteomes" id="UP000460298"/>
    </source>
</evidence>
<dbReference type="InterPro" id="IPR021362">
    <property type="entry name" value="DUF2834"/>
</dbReference>
<organism evidence="2 3">
    <name type="scientific">Leptonema illini</name>
    <dbReference type="NCBI Taxonomy" id="183"/>
    <lineage>
        <taxon>Bacteria</taxon>
        <taxon>Pseudomonadati</taxon>
        <taxon>Spirochaetota</taxon>
        <taxon>Spirochaetia</taxon>
        <taxon>Leptospirales</taxon>
        <taxon>Leptospiraceae</taxon>
        <taxon>Leptonema</taxon>
    </lineage>
</organism>
<accession>A0A833LWS1</accession>
<feature type="transmembrane region" description="Helical" evidence="1">
    <location>
        <begin position="69"/>
        <end position="88"/>
    </location>
</feature>
<keyword evidence="1" id="KW-1133">Transmembrane helix</keyword>
<keyword evidence="1" id="KW-0472">Membrane</keyword>
<proteinExistence type="predicted"/>
<protein>
    <submittedName>
        <fullName evidence="2">DUF2834 domain-containing protein</fullName>
    </submittedName>
</protein>
<keyword evidence="1" id="KW-0812">Transmembrane</keyword>
<comment type="caution">
    <text evidence="2">The sequence shown here is derived from an EMBL/GenBank/DDBJ whole genome shotgun (WGS) entry which is preliminary data.</text>
</comment>
<reference evidence="2 3" key="1">
    <citation type="submission" date="2019-10" db="EMBL/GenBank/DDBJ databases">
        <title>Extracellular Electron Transfer in a Candidatus Methanoperedens spp. Enrichment Culture.</title>
        <authorList>
            <person name="Berger S."/>
            <person name="Rangel Shaw D."/>
            <person name="Berben T."/>
            <person name="In 'T Zandt M."/>
            <person name="Frank J."/>
            <person name="Reimann J."/>
            <person name="Jetten M.S.M."/>
            <person name="Welte C.U."/>
        </authorList>
    </citation>
    <scope>NUCLEOTIDE SEQUENCE [LARGE SCALE GENOMIC DNA]</scope>
    <source>
        <strain evidence="2">SB12</strain>
    </source>
</reference>
<dbReference type="AlphaFoldDB" id="A0A833LWS1"/>